<gene>
    <name evidence="2" type="ORF">UC8_26970</name>
</gene>
<dbReference type="AlphaFoldDB" id="A0A5B9QSH4"/>
<accession>A0A5B9QSH4</accession>
<evidence type="ECO:0000256" key="1">
    <source>
        <dbReference type="SAM" id="Phobius"/>
    </source>
</evidence>
<dbReference type="EMBL" id="CP042914">
    <property type="protein sequence ID" value="QEG40680.1"/>
    <property type="molecule type" value="Genomic_DNA"/>
</dbReference>
<dbReference type="KEGG" id="rul:UC8_26970"/>
<keyword evidence="1" id="KW-0812">Transmembrane</keyword>
<sequence length="256" mass="27648">MWNAVETFLDSVFIGPMWPASVLMGLLIAYLLLSLVGAVDMDLDGPDADLGGDLVGDLGADLDAPEVAAGLPDAADADFDVDVETAADVDVGHDASDLMGGAGMMTLRWLNLGKIPIIIWAGTFTLLFWCVSWLFWNHFDFSRYQPTLLTSIGLSARNFVVAVGLTKLATGPMTKIFAPELQYNAANLMGQECVVWTAQATEKFGQARFKTDAAPLLLNIRTDGCLMKKGDRARIVGFDPHTRIYIVSQADSEVPS</sequence>
<keyword evidence="1" id="KW-0472">Membrane</keyword>
<name>A0A5B9QSH4_9BACT</name>
<dbReference type="OrthoDB" id="284164at2"/>
<organism evidence="2 3">
    <name type="scientific">Roseimaritima ulvae</name>
    <dbReference type="NCBI Taxonomy" id="980254"/>
    <lineage>
        <taxon>Bacteria</taxon>
        <taxon>Pseudomonadati</taxon>
        <taxon>Planctomycetota</taxon>
        <taxon>Planctomycetia</taxon>
        <taxon>Pirellulales</taxon>
        <taxon>Pirellulaceae</taxon>
        <taxon>Roseimaritima</taxon>
    </lineage>
</organism>
<keyword evidence="3" id="KW-1185">Reference proteome</keyword>
<evidence type="ECO:0000313" key="3">
    <source>
        <dbReference type="Proteomes" id="UP000325286"/>
    </source>
</evidence>
<keyword evidence="1" id="KW-1133">Transmembrane helix</keyword>
<dbReference type="Proteomes" id="UP000325286">
    <property type="component" value="Chromosome"/>
</dbReference>
<feature type="transmembrane region" description="Helical" evidence="1">
    <location>
        <begin position="12"/>
        <end position="33"/>
    </location>
</feature>
<protein>
    <recommendedName>
        <fullName evidence="4">DUF1449 family protein</fullName>
    </recommendedName>
</protein>
<proteinExistence type="predicted"/>
<reference evidence="2 3" key="1">
    <citation type="submission" date="2019-08" db="EMBL/GenBank/DDBJ databases">
        <title>Deep-cultivation of Planctomycetes and their phenomic and genomic characterization uncovers novel biology.</title>
        <authorList>
            <person name="Wiegand S."/>
            <person name="Jogler M."/>
            <person name="Boedeker C."/>
            <person name="Pinto D."/>
            <person name="Vollmers J."/>
            <person name="Rivas-Marin E."/>
            <person name="Kohn T."/>
            <person name="Peeters S.H."/>
            <person name="Heuer A."/>
            <person name="Rast P."/>
            <person name="Oberbeckmann S."/>
            <person name="Bunk B."/>
            <person name="Jeske O."/>
            <person name="Meyerdierks A."/>
            <person name="Storesund J.E."/>
            <person name="Kallscheuer N."/>
            <person name="Luecker S."/>
            <person name="Lage O.M."/>
            <person name="Pohl T."/>
            <person name="Merkel B.J."/>
            <person name="Hornburger P."/>
            <person name="Mueller R.-W."/>
            <person name="Bruemmer F."/>
            <person name="Labrenz M."/>
            <person name="Spormann A.M."/>
            <person name="Op den Camp H."/>
            <person name="Overmann J."/>
            <person name="Amann R."/>
            <person name="Jetten M.S.M."/>
            <person name="Mascher T."/>
            <person name="Medema M.H."/>
            <person name="Devos D.P."/>
            <person name="Kaster A.-K."/>
            <person name="Ovreas L."/>
            <person name="Rohde M."/>
            <person name="Galperin M.Y."/>
            <person name="Jogler C."/>
        </authorList>
    </citation>
    <scope>NUCLEOTIDE SEQUENCE [LARGE SCALE GENOMIC DNA]</scope>
    <source>
        <strain evidence="2 3">UC8</strain>
    </source>
</reference>
<feature type="transmembrane region" description="Helical" evidence="1">
    <location>
        <begin position="115"/>
        <end position="136"/>
    </location>
</feature>
<evidence type="ECO:0000313" key="2">
    <source>
        <dbReference type="EMBL" id="QEG40680.1"/>
    </source>
</evidence>
<evidence type="ECO:0008006" key="4">
    <source>
        <dbReference type="Google" id="ProtNLM"/>
    </source>
</evidence>
<dbReference type="RefSeq" id="WP_148080290.1">
    <property type="nucleotide sequence ID" value="NZ_CP042914.1"/>
</dbReference>